<gene>
    <name evidence="2" type="ORF">ABIA69_000157</name>
</gene>
<comment type="caution">
    <text evidence="2">The sequence shown here is derived from an EMBL/GenBank/DDBJ whole genome shotgun (WGS) entry which is preliminary data.</text>
</comment>
<reference evidence="2 3" key="1">
    <citation type="submission" date="2024-06" db="EMBL/GenBank/DDBJ databases">
        <title>Sorghum-associated microbial communities from plants grown in Nebraska, USA.</title>
        <authorList>
            <person name="Schachtman D."/>
        </authorList>
    </citation>
    <scope>NUCLEOTIDE SEQUENCE [LARGE SCALE GENOMIC DNA]</scope>
    <source>
        <strain evidence="2 3">736</strain>
    </source>
</reference>
<dbReference type="InterPro" id="IPR001466">
    <property type="entry name" value="Beta-lactam-related"/>
</dbReference>
<sequence>MHTQNIIIQVQKTFSALDCTGGGVIIKKRGQTILEEYFGVHGQQKKAKKVGPHTLFHLASVRKTYVGFAVAYAIYHNYIASIDDRLSDYLGHTSIFGSVTIRHLVTHTHGLRWQNEKIMKEFIAGSNWAYRDVNVDILAQVIFNTTGKTIAEIVNEEVFQALSFTETNWFGEKIENLIEVDHKNHPFWYESEVCDGSKMNMYSSLSELASWGQVLLDKGQVNGKQVIPIEIIQLLTTIQSPNNKPKHLPTNGVFWFVQPQVIEGVTELSPLLPEGSFQLLGYTSVALLVIPTENIVAVRGFNSFGSLQGFDYIQDIHEFGSMVYQSIR</sequence>
<evidence type="ECO:0000313" key="3">
    <source>
        <dbReference type="Proteomes" id="UP001549363"/>
    </source>
</evidence>
<dbReference type="EMBL" id="JBEPSB010000001">
    <property type="protein sequence ID" value="MET4559014.1"/>
    <property type="molecule type" value="Genomic_DNA"/>
</dbReference>
<organism evidence="2 3">
    <name type="scientific">Lysinibacillus parviboronicapiens</name>
    <dbReference type="NCBI Taxonomy" id="436516"/>
    <lineage>
        <taxon>Bacteria</taxon>
        <taxon>Bacillati</taxon>
        <taxon>Bacillota</taxon>
        <taxon>Bacilli</taxon>
        <taxon>Bacillales</taxon>
        <taxon>Bacillaceae</taxon>
        <taxon>Lysinibacillus</taxon>
    </lineage>
</organism>
<dbReference type="InterPro" id="IPR050789">
    <property type="entry name" value="Diverse_Enzym_Activities"/>
</dbReference>
<accession>A0ABV2PDY1</accession>
<name>A0ABV2PDY1_9BACI</name>
<protein>
    <submittedName>
        <fullName evidence="2">CubicO group peptidase (Beta-lactamase class C family)</fullName>
    </submittedName>
</protein>
<evidence type="ECO:0000259" key="1">
    <source>
        <dbReference type="Pfam" id="PF00144"/>
    </source>
</evidence>
<dbReference type="Proteomes" id="UP001549363">
    <property type="component" value="Unassembled WGS sequence"/>
</dbReference>
<proteinExistence type="predicted"/>
<dbReference type="PANTHER" id="PTHR43283:SF7">
    <property type="entry name" value="BETA-LACTAMASE-RELATED DOMAIN-CONTAINING PROTEIN"/>
    <property type="match status" value="1"/>
</dbReference>
<dbReference type="Pfam" id="PF00144">
    <property type="entry name" value="Beta-lactamase"/>
    <property type="match status" value="1"/>
</dbReference>
<dbReference type="SUPFAM" id="SSF56601">
    <property type="entry name" value="beta-lactamase/transpeptidase-like"/>
    <property type="match status" value="1"/>
</dbReference>
<keyword evidence="3" id="KW-1185">Reference proteome</keyword>
<dbReference type="RefSeq" id="WP_354470698.1">
    <property type="nucleotide sequence ID" value="NZ_JBEPSB010000001.1"/>
</dbReference>
<evidence type="ECO:0000313" key="2">
    <source>
        <dbReference type="EMBL" id="MET4559014.1"/>
    </source>
</evidence>
<dbReference type="InterPro" id="IPR012338">
    <property type="entry name" value="Beta-lactam/transpept-like"/>
</dbReference>
<dbReference type="Gene3D" id="3.40.710.10">
    <property type="entry name" value="DD-peptidase/beta-lactamase superfamily"/>
    <property type="match status" value="1"/>
</dbReference>
<dbReference type="PANTHER" id="PTHR43283">
    <property type="entry name" value="BETA-LACTAMASE-RELATED"/>
    <property type="match status" value="1"/>
</dbReference>
<feature type="domain" description="Beta-lactamase-related" evidence="1">
    <location>
        <begin position="19"/>
        <end position="308"/>
    </location>
</feature>